<dbReference type="GO" id="GO:0003676">
    <property type="term" value="F:nucleic acid binding"/>
    <property type="evidence" value="ECO:0007669"/>
    <property type="project" value="InterPro"/>
</dbReference>
<evidence type="ECO:0000313" key="4">
    <source>
        <dbReference type="Proteomes" id="UP000007148"/>
    </source>
</evidence>
<sequence length="383" mass="41792">MGLAGRKEKQRIGTDPRNLTWAHDNSRFGQQYLAKFGWTPDSGSGLGANGDGRTSHIAVALKLNQLGIGNGPSSNGAGDPNAIAWKQNRDFENVLKKLNGTALNPLEGGMEDVKIEKALFNGFVRPKNAEDHLLGEKIEETEGVDDGKSEKQRRKEERRRKREAKALVSQACESSVTPTEGVASTSAPPMTRPKIAPHMAHRAKFRASKQLASLSSAALSEILGVSSSESPTPVITSVSATPIFASELPSSSSTPQNEPTEQAAKPPAIIDDQLTTSSTSVADYFAAKLKARRAHITNSTIEQPAIQPTITKPESTEIVEDRKRDKKRKRGNRNIDQNEEAEKAAITVAEISSDKKERKRRKKEERSKDPESSKASKKKRLKE</sequence>
<keyword evidence="4" id="KW-1185">Reference proteome</keyword>
<dbReference type="EMBL" id="CAFZ01000053">
    <property type="protein sequence ID" value="CCA69375.1"/>
    <property type="molecule type" value="Genomic_DNA"/>
</dbReference>
<feature type="region of interest" description="Disordered" evidence="1">
    <location>
        <begin position="246"/>
        <end position="276"/>
    </location>
</feature>
<organism evidence="3 4">
    <name type="scientific">Serendipita indica (strain DSM 11827)</name>
    <name type="common">Root endophyte fungus</name>
    <name type="synonym">Piriformospora indica</name>
    <dbReference type="NCBI Taxonomy" id="1109443"/>
    <lineage>
        <taxon>Eukaryota</taxon>
        <taxon>Fungi</taxon>
        <taxon>Dikarya</taxon>
        <taxon>Basidiomycota</taxon>
        <taxon>Agaricomycotina</taxon>
        <taxon>Agaricomycetes</taxon>
        <taxon>Sebacinales</taxon>
        <taxon>Serendipitaceae</taxon>
        <taxon>Serendipita</taxon>
    </lineage>
</organism>
<name>G4TDI4_SERID</name>
<reference evidence="3 4" key="1">
    <citation type="journal article" date="2011" name="PLoS Pathog.">
        <title>Endophytic Life Strategies Decoded by Genome and Transcriptome Analyses of the Mutualistic Root Symbiont Piriformospora indica.</title>
        <authorList>
            <person name="Zuccaro A."/>
            <person name="Lahrmann U."/>
            <person name="Guldener U."/>
            <person name="Langen G."/>
            <person name="Pfiffi S."/>
            <person name="Biedenkopf D."/>
            <person name="Wong P."/>
            <person name="Samans B."/>
            <person name="Grimm C."/>
            <person name="Basiewicz M."/>
            <person name="Murat C."/>
            <person name="Martin F."/>
            <person name="Kogel K.H."/>
        </authorList>
    </citation>
    <scope>NUCLEOTIDE SEQUENCE [LARGE SCALE GENOMIC DNA]</scope>
    <source>
        <strain evidence="3 4">DSM 11827</strain>
    </source>
</reference>
<dbReference type="STRING" id="1109443.G4TDI4"/>
<feature type="compositionally biased region" description="Basic and acidic residues" evidence="1">
    <location>
        <begin position="134"/>
        <end position="155"/>
    </location>
</feature>
<dbReference type="Proteomes" id="UP000007148">
    <property type="component" value="Unassembled WGS sequence"/>
</dbReference>
<feature type="domain" description="G-patch" evidence="2">
    <location>
        <begin position="25"/>
        <end position="73"/>
    </location>
</feature>
<dbReference type="AlphaFoldDB" id="G4TDI4"/>
<feature type="compositionally biased region" description="Polar residues" evidence="1">
    <location>
        <begin position="171"/>
        <end position="188"/>
    </location>
</feature>
<dbReference type="PROSITE" id="PS50174">
    <property type="entry name" value="G_PATCH"/>
    <property type="match status" value="1"/>
</dbReference>
<accession>G4TDI4</accession>
<evidence type="ECO:0000313" key="3">
    <source>
        <dbReference type="EMBL" id="CCA69375.1"/>
    </source>
</evidence>
<feature type="compositionally biased region" description="Polar residues" evidence="1">
    <location>
        <begin position="296"/>
        <end position="313"/>
    </location>
</feature>
<proteinExistence type="predicted"/>
<dbReference type="eggNOG" id="KOG2809">
    <property type="taxonomic scope" value="Eukaryota"/>
</dbReference>
<dbReference type="PANTHER" id="PTHR23149">
    <property type="entry name" value="G PATCH DOMAIN CONTAINING PROTEIN"/>
    <property type="match status" value="1"/>
</dbReference>
<dbReference type="Pfam" id="PF01585">
    <property type="entry name" value="G-patch"/>
    <property type="match status" value="1"/>
</dbReference>
<dbReference type="HOGENOM" id="CLU_765401_0_0_1"/>
<dbReference type="InParanoid" id="G4TDI4"/>
<dbReference type="InterPro" id="IPR000467">
    <property type="entry name" value="G_patch_dom"/>
</dbReference>
<dbReference type="InterPro" id="IPR050656">
    <property type="entry name" value="PINX1"/>
</dbReference>
<evidence type="ECO:0000259" key="2">
    <source>
        <dbReference type="PROSITE" id="PS50174"/>
    </source>
</evidence>
<dbReference type="OMA" id="SSHEYFA"/>
<gene>
    <name evidence="3" type="ORF">PIIN_03274</name>
</gene>
<dbReference type="SMART" id="SM00443">
    <property type="entry name" value="G_patch"/>
    <property type="match status" value="1"/>
</dbReference>
<feature type="region of interest" description="Disordered" evidence="1">
    <location>
        <begin position="134"/>
        <end position="194"/>
    </location>
</feature>
<feature type="compositionally biased region" description="Polar residues" evidence="1">
    <location>
        <begin position="248"/>
        <end position="260"/>
    </location>
</feature>
<feature type="region of interest" description="Disordered" evidence="1">
    <location>
        <begin position="296"/>
        <end position="383"/>
    </location>
</feature>
<protein>
    <recommendedName>
        <fullName evidence="2">G-patch domain-containing protein</fullName>
    </recommendedName>
</protein>
<dbReference type="OrthoDB" id="29523at2759"/>
<evidence type="ECO:0000256" key="1">
    <source>
        <dbReference type="SAM" id="MobiDB-lite"/>
    </source>
</evidence>
<comment type="caution">
    <text evidence="3">The sequence shown here is derived from an EMBL/GenBank/DDBJ whole genome shotgun (WGS) entry which is preliminary data.</text>
</comment>
<feature type="compositionally biased region" description="Basic and acidic residues" evidence="1">
    <location>
        <begin position="364"/>
        <end position="374"/>
    </location>
</feature>